<dbReference type="AlphaFoldDB" id="A0A1M5X7P6"/>
<sequence length="44" mass="5117">MKKKVWCKPEILVLMAKDTQHGGQRYDHPDGPWTGENKDTRSFS</sequence>
<reference evidence="2 3" key="1">
    <citation type="submission" date="2016-11" db="EMBL/GenBank/DDBJ databases">
        <authorList>
            <person name="Jaros S."/>
            <person name="Januszkiewicz K."/>
            <person name="Wedrychowicz H."/>
        </authorList>
    </citation>
    <scope>NUCLEOTIDE SEQUENCE [LARGE SCALE GENOMIC DNA]</scope>
    <source>
        <strain evidence="2 3">DSM 8605</strain>
    </source>
</reference>
<gene>
    <name evidence="2" type="ORF">SAMN02745207_03375</name>
</gene>
<name>A0A1M5X7P6_9CLOT</name>
<protein>
    <submittedName>
        <fullName evidence="2">Uncharacterized protein</fullName>
    </submittedName>
</protein>
<dbReference type="RefSeq" id="WP_278336943.1">
    <property type="nucleotide sequence ID" value="NZ_FQXM01000024.1"/>
</dbReference>
<evidence type="ECO:0000256" key="1">
    <source>
        <dbReference type="SAM" id="MobiDB-lite"/>
    </source>
</evidence>
<dbReference type="EMBL" id="FQXM01000024">
    <property type="protein sequence ID" value="SHH95243.1"/>
    <property type="molecule type" value="Genomic_DNA"/>
</dbReference>
<feature type="region of interest" description="Disordered" evidence="1">
    <location>
        <begin position="18"/>
        <end position="44"/>
    </location>
</feature>
<accession>A0A1M5X7P6</accession>
<evidence type="ECO:0000313" key="3">
    <source>
        <dbReference type="Proteomes" id="UP000184447"/>
    </source>
</evidence>
<dbReference type="Proteomes" id="UP000184447">
    <property type="component" value="Unassembled WGS sequence"/>
</dbReference>
<proteinExistence type="predicted"/>
<evidence type="ECO:0000313" key="2">
    <source>
        <dbReference type="EMBL" id="SHH95243.1"/>
    </source>
</evidence>
<keyword evidence="3" id="KW-1185">Reference proteome</keyword>
<organism evidence="2 3">
    <name type="scientific">Clostridium grantii DSM 8605</name>
    <dbReference type="NCBI Taxonomy" id="1121316"/>
    <lineage>
        <taxon>Bacteria</taxon>
        <taxon>Bacillati</taxon>
        <taxon>Bacillota</taxon>
        <taxon>Clostridia</taxon>
        <taxon>Eubacteriales</taxon>
        <taxon>Clostridiaceae</taxon>
        <taxon>Clostridium</taxon>
    </lineage>
</organism>